<dbReference type="RefSeq" id="WP_150016020.1">
    <property type="nucleotide sequence ID" value="NZ_VWVM01000045.1"/>
</dbReference>
<sequence length="66" mass="7239">MSNSLSELVSDYEGCITDSAVDSLAAIEKKFSLTQGRQGWDTAVKGLAMALIIAENRRRFLETDSK</sequence>
<proteinExistence type="predicted"/>
<name>A0AB34CJU8_9GAMM</name>
<accession>A0AB34CJU8</accession>
<comment type="caution">
    <text evidence="1">The sequence shown here is derived from an EMBL/GenBank/DDBJ whole genome shotgun (WGS) entry which is preliminary data.</text>
</comment>
<evidence type="ECO:0000313" key="1">
    <source>
        <dbReference type="EMBL" id="KAA6117615.1"/>
    </source>
</evidence>
<dbReference type="EMBL" id="VWVM01000045">
    <property type="protein sequence ID" value="KAA6117615.1"/>
    <property type="molecule type" value="Genomic_DNA"/>
</dbReference>
<reference evidence="1 2" key="1">
    <citation type="submission" date="2019-09" db="EMBL/GenBank/DDBJ databases">
        <title>Genomic diversity of phyloplane-associated Pantoea species in Pakistan cotton crop.</title>
        <authorList>
            <person name="Tufail M.R."/>
            <person name="Cook D.R."/>
        </authorList>
    </citation>
    <scope>NUCLEOTIDE SEQUENCE [LARGE SCALE GENOMIC DNA]</scope>
    <source>
        <strain evidence="1 2">B_8</strain>
    </source>
</reference>
<protein>
    <submittedName>
        <fullName evidence="1">Uncharacterized protein</fullName>
    </submittedName>
</protein>
<organism evidence="1 2">
    <name type="scientific">Candidatus Pantoea gossypiicola</name>
    <dbReference type="NCBI Taxonomy" id="2608008"/>
    <lineage>
        <taxon>Bacteria</taxon>
        <taxon>Pseudomonadati</taxon>
        <taxon>Pseudomonadota</taxon>
        <taxon>Gammaproteobacteria</taxon>
        <taxon>Enterobacterales</taxon>
        <taxon>Erwiniaceae</taxon>
        <taxon>Pantoea</taxon>
    </lineage>
</organism>
<evidence type="ECO:0000313" key="2">
    <source>
        <dbReference type="Proteomes" id="UP000324255"/>
    </source>
</evidence>
<keyword evidence="2" id="KW-1185">Reference proteome</keyword>
<dbReference type="AlphaFoldDB" id="A0AB34CJU8"/>
<gene>
    <name evidence="1" type="ORF">F3I20_23750</name>
</gene>
<dbReference type="Proteomes" id="UP000324255">
    <property type="component" value="Unassembled WGS sequence"/>
</dbReference>